<evidence type="ECO:0000313" key="2">
    <source>
        <dbReference type="EMBL" id="GAH68607.1"/>
    </source>
</evidence>
<accession>X1HGN4</accession>
<protein>
    <submittedName>
        <fullName evidence="2">Uncharacterized protein</fullName>
    </submittedName>
</protein>
<reference evidence="2" key="1">
    <citation type="journal article" date="2014" name="Front. Microbiol.">
        <title>High frequency of phylogenetically diverse reductive dehalogenase-homologous genes in deep subseafloor sedimentary metagenomes.</title>
        <authorList>
            <person name="Kawai M."/>
            <person name="Futagami T."/>
            <person name="Toyoda A."/>
            <person name="Takaki Y."/>
            <person name="Nishi S."/>
            <person name="Hori S."/>
            <person name="Arai W."/>
            <person name="Tsubouchi T."/>
            <person name="Morono Y."/>
            <person name="Uchiyama I."/>
            <person name="Ito T."/>
            <person name="Fujiyama A."/>
            <person name="Inagaki F."/>
            <person name="Takami H."/>
        </authorList>
    </citation>
    <scope>NUCLEOTIDE SEQUENCE</scope>
    <source>
        <strain evidence="2">Expedition CK06-06</strain>
    </source>
</reference>
<evidence type="ECO:0000256" key="1">
    <source>
        <dbReference type="SAM" id="MobiDB-lite"/>
    </source>
</evidence>
<proteinExistence type="predicted"/>
<feature type="region of interest" description="Disordered" evidence="1">
    <location>
        <begin position="23"/>
        <end position="42"/>
    </location>
</feature>
<comment type="caution">
    <text evidence="2">The sequence shown here is derived from an EMBL/GenBank/DDBJ whole genome shotgun (WGS) entry which is preliminary data.</text>
</comment>
<dbReference type="EMBL" id="BARU01026939">
    <property type="protein sequence ID" value="GAH68607.1"/>
    <property type="molecule type" value="Genomic_DNA"/>
</dbReference>
<name>X1HGN4_9ZZZZ</name>
<gene>
    <name evidence="2" type="ORF">S03H2_43220</name>
</gene>
<sequence>MCLRLKYKVIIRLGVILREPLASCHSERSEESDIAQGDLGSG</sequence>
<dbReference type="AlphaFoldDB" id="X1HGN4"/>
<organism evidence="2">
    <name type="scientific">marine sediment metagenome</name>
    <dbReference type="NCBI Taxonomy" id="412755"/>
    <lineage>
        <taxon>unclassified sequences</taxon>
        <taxon>metagenomes</taxon>
        <taxon>ecological metagenomes</taxon>
    </lineage>
</organism>